<keyword evidence="2" id="KW-0464">Manganese</keyword>
<sequence>MTSIDDLVRANHDYVVGLRRHFRAHPELSGEEHRTQARIAAELAALGLSPRPIAGTGLVVDIAGGRASGRAGRSIVAVRADMDALPITDEIERDYRSTVPGVCHACGHDGHMAMLLGTAKSLCEIAERLPGDVRLLFQPSEEQLPGGARSMIDEGALDGVSAVLGAHLWQPFPVGTINLTPGRLMASALEFAITIRGRGGHGAAPHRTVDPILVGAQLVTGLRTIIGAQVDAHETAVLTLGAFNAGTVFNVIPDSAELKGTVRVFDAALGRRIFESIDRMCAGLCAASGAEYQFVPTIGYPAVINESGIAGLVAEAAREAFGEAAVREVEPLMGGEDFAYYLERVPGAFFLIGAGNADAAVYPHHHPKFDIDEAALDDGCRAMTHAVLKVLERAP</sequence>
<comment type="caution">
    <text evidence="4">The sequence shown here is derived from an EMBL/GenBank/DDBJ whole genome shotgun (WGS) entry which is preliminary data.</text>
</comment>
<feature type="binding site" evidence="2">
    <location>
        <position position="108"/>
    </location>
    <ligand>
        <name>Mn(2+)</name>
        <dbReference type="ChEBI" id="CHEBI:29035"/>
        <label>2</label>
    </ligand>
</feature>
<evidence type="ECO:0000256" key="1">
    <source>
        <dbReference type="ARBA" id="ARBA00022801"/>
    </source>
</evidence>
<feature type="binding site" evidence="2">
    <location>
        <position position="142"/>
    </location>
    <ligand>
        <name>Mn(2+)</name>
        <dbReference type="ChEBI" id="CHEBI:29035"/>
        <label>2</label>
    </ligand>
</feature>
<reference evidence="4 5" key="1">
    <citation type="submission" date="2019-02" db="EMBL/GenBank/DDBJ databases">
        <title>Siculibacillus lacustris gen. nov., sp. nov., a new rosette-forming bacterium isolated from a freshwater crater lake (Lake St. Ana, Romania).</title>
        <authorList>
            <person name="Felfoldi T."/>
            <person name="Marton Z."/>
            <person name="Szabo A."/>
            <person name="Mentes A."/>
            <person name="Boka K."/>
            <person name="Marialigeti K."/>
            <person name="Mathe I."/>
            <person name="Koncz M."/>
            <person name="Schumann P."/>
            <person name="Toth E."/>
        </authorList>
    </citation>
    <scope>NUCLEOTIDE SEQUENCE [LARGE SCALE GENOMIC DNA]</scope>
    <source>
        <strain evidence="4 5">SA-279</strain>
    </source>
</reference>
<dbReference type="OrthoDB" id="9777385at2"/>
<dbReference type="FunFam" id="3.30.70.360:FF:000001">
    <property type="entry name" value="N-acetyldiaminopimelate deacetylase"/>
    <property type="match status" value="1"/>
</dbReference>
<dbReference type="GO" id="GO:0019877">
    <property type="term" value="P:diaminopimelate biosynthetic process"/>
    <property type="evidence" value="ECO:0007669"/>
    <property type="project" value="UniProtKB-ARBA"/>
</dbReference>
<keyword evidence="2" id="KW-0479">Metal-binding</keyword>
<dbReference type="InterPro" id="IPR002933">
    <property type="entry name" value="Peptidase_M20"/>
</dbReference>
<feature type="domain" description="Peptidase M20 dimerisation" evidence="3">
    <location>
        <begin position="188"/>
        <end position="269"/>
    </location>
</feature>
<accession>A0A4Q9VFT7</accession>
<dbReference type="SUPFAM" id="SSF53187">
    <property type="entry name" value="Zn-dependent exopeptidases"/>
    <property type="match status" value="1"/>
</dbReference>
<dbReference type="AlphaFoldDB" id="A0A4Q9VFT7"/>
<keyword evidence="5" id="KW-1185">Reference proteome</keyword>
<evidence type="ECO:0000313" key="4">
    <source>
        <dbReference type="EMBL" id="TBW33800.1"/>
    </source>
</evidence>
<dbReference type="InterPro" id="IPR011650">
    <property type="entry name" value="Peptidase_M20_dimer"/>
</dbReference>
<comment type="cofactor">
    <cofactor evidence="2">
        <name>Mn(2+)</name>
        <dbReference type="ChEBI" id="CHEBI:29035"/>
    </cofactor>
    <text evidence="2">The Mn(2+) ion enhances activity.</text>
</comment>
<dbReference type="InterPro" id="IPR036264">
    <property type="entry name" value="Bact_exopeptidase_dim_dom"/>
</dbReference>
<dbReference type="RefSeq" id="WP_131311317.1">
    <property type="nucleotide sequence ID" value="NZ_SJFN01000039.1"/>
</dbReference>
<evidence type="ECO:0000256" key="2">
    <source>
        <dbReference type="PIRSR" id="PIRSR005962-1"/>
    </source>
</evidence>
<dbReference type="EMBL" id="SJFN01000039">
    <property type="protein sequence ID" value="TBW33800.1"/>
    <property type="molecule type" value="Genomic_DNA"/>
</dbReference>
<dbReference type="Pfam" id="PF01546">
    <property type="entry name" value="Peptidase_M20"/>
    <property type="match status" value="1"/>
</dbReference>
<dbReference type="NCBIfam" id="TIGR01891">
    <property type="entry name" value="amidohydrolases"/>
    <property type="match status" value="1"/>
</dbReference>
<dbReference type="Proteomes" id="UP000292781">
    <property type="component" value="Unassembled WGS sequence"/>
</dbReference>
<dbReference type="Gene3D" id="3.30.70.360">
    <property type="match status" value="1"/>
</dbReference>
<dbReference type="Gene3D" id="3.40.630.10">
    <property type="entry name" value="Zn peptidases"/>
    <property type="match status" value="1"/>
</dbReference>
<dbReference type="PIRSF" id="PIRSF005962">
    <property type="entry name" value="Pept_M20D_amidohydro"/>
    <property type="match status" value="1"/>
</dbReference>
<feature type="binding site" evidence="2">
    <location>
        <position position="167"/>
    </location>
    <ligand>
        <name>Mn(2+)</name>
        <dbReference type="ChEBI" id="CHEBI:29035"/>
        <label>2</label>
    </ligand>
</feature>
<dbReference type="SUPFAM" id="SSF55031">
    <property type="entry name" value="Bacterial exopeptidase dimerisation domain"/>
    <property type="match status" value="1"/>
</dbReference>
<dbReference type="GO" id="GO:0046872">
    <property type="term" value="F:metal ion binding"/>
    <property type="evidence" value="ECO:0007669"/>
    <property type="project" value="UniProtKB-KW"/>
</dbReference>
<proteinExistence type="predicted"/>
<name>A0A4Q9VFT7_9HYPH</name>
<dbReference type="Pfam" id="PF07687">
    <property type="entry name" value="M20_dimer"/>
    <property type="match status" value="1"/>
</dbReference>
<protein>
    <submittedName>
        <fullName evidence="4">Amidohydrolase</fullName>
    </submittedName>
</protein>
<dbReference type="GO" id="GO:0050118">
    <property type="term" value="F:N-acetyldiaminopimelate deacetylase activity"/>
    <property type="evidence" value="ECO:0007669"/>
    <property type="project" value="UniProtKB-ARBA"/>
</dbReference>
<feature type="binding site" evidence="2">
    <location>
        <position position="365"/>
    </location>
    <ligand>
        <name>Mn(2+)</name>
        <dbReference type="ChEBI" id="CHEBI:29035"/>
        <label>2</label>
    </ligand>
</feature>
<evidence type="ECO:0000259" key="3">
    <source>
        <dbReference type="Pfam" id="PF07687"/>
    </source>
</evidence>
<keyword evidence="1 4" id="KW-0378">Hydrolase</keyword>
<dbReference type="PANTHER" id="PTHR11014:SF63">
    <property type="entry name" value="METALLOPEPTIDASE, PUTATIVE (AFU_ORTHOLOGUE AFUA_6G09600)-RELATED"/>
    <property type="match status" value="1"/>
</dbReference>
<dbReference type="PANTHER" id="PTHR11014">
    <property type="entry name" value="PEPTIDASE M20 FAMILY MEMBER"/>
    <property type="match status" value="1"/>
</dbReference>
<evidence type="ECO:0000313" key="5">
    <source>
        <dbReference type="Proteomes" id="UP000292781"/>
    </source>
</evidence>
<feature type="binding site" evidence="2">
    <location>
        <position position="106"/>
    </location>
    <ligand>
        <name>Mn(2+)</name>
        <dbReference type="ChEBI" id="CHEBI:29035"/>
        <label>2</label>
    </ligand>
</feature>
<dbReference type="InterPro" id="IPR017439">
    <property type="entry name" value="Amidohydrolase"/>
</dbReference>
<organism evidence="4 5">
    <name type="scientific">Siculibacillus lacustris</name>
    <dbReference type="NCBI Taxonomy" id="1549641"/>
    <lineage>
        <taxon>Bacteria</taxon>
        <taxon>Pseudomonadati</taxon>
        <taxon>Pseudomonadota</taxon>
        <taxon>Alphaproteobacteria</taxon>
        <taxon>Hyphomicrobiales</taxon>
        <taxon>Ancalomicrobiaceae</taxon>
        <taxon>Siculibacillus</taxon>
    </lineage>
</organism>
<gene>
    <name evidence="4" type="ORF">EYW49_19570</name>
</gene>